<dbReference type="InterPro" id="IPR015943">
    <property type="entry name" value="WD40/YVTN_repeat-like_dom_sf"/>
</dbReference>
<evidence type="ECO:0000313" key="1">
    <source>
        <dbReference type="EMBL" id="AWT59486.1"/>
    </source>
</evidence>
<accession>A0A2Z4AEW4</accession>
<dbReference type="Proteomes" id="UP000247465">
    <property type="component" value="Chromosome"/>
</dbReference>
<dbReference type="KEGG" id="mtar:DF168_00676"/>
<proteinExistence type="predicted"/>
<protein>
    <submittedName>
        <fullName evidence="1">Virginiamycin B lyase</fullName>
        <ecNumber evidence="1">4.2.99.-</ecNumber>
    </submittedName>
</protein>
<dbReference type="EC" id="4.2.99.-" evidence="1"/>
<reference evidence="1 2" key="1">
    <citation type="submission" date="2018-06" db="EMBL/GenBank/DDBJ databases">
        <title>Draft Genome Sequence of a Novel Marine Bacterium Related to the Verrucomicrobia.</title>
        <authorList>
            <person name="Vosseberg J."/>
            <person name="Martijn J."/>
            <person name="Ettema T.J.G."/>
        </authorList>
    </citation>
    <scope>NUCLEOTIDE SEQUENCE [LARGE SCALE GENOMIC DNA]</scope>
    <source>
        <strain evidence="1">TARA_B100001123</strain>
    </source>
</reference>
<dbReference type="GO" id="GO:0016829">
    <property type="term" value="F:lyase activity"/>
    <property type="evidence" value="ECO:0007669"/>
    <property type="project" value="UniProtKB-KW"/>
</dbReference>
<dbReference type="Gene3D" id="2.130.10.10">
    <property type="entry name" value="YVTN repeat-like/Quinoprotein amine dehydrogenase"/>
    <property type="match status" value="1"/>
</dbReference>
<dbReference type="EMBL" id="CP029803">
    <property type="protein sequence ID" value="AWT59486.1"/>
    <property type="molecule type" value="Genomic_DNA"/>
</dbReference>
<dbReference type="AlphaFoldDB" id="A0A2Z4AEW4"/>
<organism evidence="1 2">
    <name type="scientific">Candidatus Moanibacter tarae</name>
    <dbReference type="NCBI Taxonomy" id="2200854"/>
    <lineage>
        <taxon>Bacteria</taxon>
        <taxon>Pseudomonadati</taxon>
        <taxon>Verrucomicrobiota</taxon>
        <taxon>Opitutia</taxon>
        <taxon>Puniceicoccales</taxon>
        <taxon>Puniceicoccales incertae sedis</taxon>
        <taxon>Candidatus Moanibacter</taxon>
    </lineage>
</organism>
<gene>
    <name evidence="1" type="primary">vgb_1</name>
    <name evidence="1" type="ORF">DF168_00676</name>
</gene>
<name>A0A2Z4AEW4_9BACT</name>
<keyword evidence="1" id="KW-0456">Lyase</keyword>
<evidence type="ECO:0000313" key="2">
    <source>
        <dbReference type="Proteomes" id="UP000247465"/>
    </source>
</evidence>
<dbReference type="SUPFAM" id="SSF63825">
    <property type="entry name" value="YWTD domain"/>
    <property type="match status" value="1"/>
</dbReference>
<sequence length="236" mass="26413">MQVEVERLFRAPYSVPNGLQVVDEGIWIADQITGRVALMEIESVDPDYGTTKFIRDIPSESSNTSGMAFGGGFLWLAANGDGSRWRPVRETDPKSGTSEIFKIDPKNGNTVNRYLVPGGGGVHGFEYDHVEEDVVWVTHPGRKEMSKVRLPDWTVERVYKLPRERAHGVVRMEDGIWVTFTSDRVIVMLDLDSGEELDCIEVPEPHPQPHGLSLYGEGFIYCDASSGWVAKINMML</sequence>